<evidence type="ECO:0000256" key="1">
    <source>
        <dbReference type="ARBA" id="ARBA00004651"/>
    </source>
</evidence>
<keyword evidence="5 10" id="KW-0812">Transmembrane</keyword>
<keyword evidence="4 10" id="KW-1003">Cell membrane</keyword>
<dbReference type="EMBL" id="BAEG01000085">
    <property type="protein sequence ID" value="GAB15645.1"/>
    <property type="molecule type" value="Genomic_DNA"/>
</dbReference>
<comment type="function">
    <text evidence="10">Channel that opens in response to stretch forces in the membrane lipid bilayer. May participate in the regulation of osmotic pressure changes within the cell.</text>
</comment>
<dbReference type="eggNOG" id="COG1970">
    <property type="taxonomic scope" value="Bacteria"/>
</dbReference>
<evidence type="ECO:0000313" key="11">
    <source>
        <dbReference type="EMBL" id="GAB15645.1"/>
    </source>
</evidence>
<dbReference type="PROSITE" id="PS01327">
    <property type="entry name" value="MSCL"/>
    <property type="match status" value="1"/>
</dbReference>
<feature type="transmembrane region" description="Helical" evidence="10">
    <location>
        <begin position="66"/>
        <end position="91"/>
    </location>
</feature>
<organism evidence="11 12">
    <name type="scientific">Arthrobacter globiformis (strain ATCC 8010 / DSM 20124 / JCM 1332 / NBRC 12137 / NCIMB 8907 / NRRL B-2979 / 168)</name>
    <dbReference type="NCBI Taxonomy" id="1077972"/>
    <lineage>
        <taxon>Bacteria</taxon>
        <taxon>Bacillati</taxon>
        <taxon>Actinomycetota</taxon>
        <taxon>Actinomycetes</taxon>
        <taxon>Micrococcales</taxon>
        <taxon>Micrococcaceae</taxon>
        <taxon>Arthrobacter</taxon>
    </lineage>
</organism>
<comment type="subcellular location">
    <subcellularLocation>
        <location evidence="1 10">Cell membrane</location>
        <topology evidence="1 10">Multi-pass membrane protein</topology>
    </subcellularLocation>
</comment>
<dbReference type="AlphaFoldDB" id="H0QRH1"/>
<evidence type="ECO:0000256" key="8">
    <source>
        <dbReference type="ARBA" id="ARBA00023136"/>
    </source>
</evidence>
<keyword evidence="7 10" id="KW-0406">Ion transport</keyword>
<evidence type="ECO:0000256" key="3">
    <source>
        <dbReference type="ARBA" id="ARBA00022448"/>
    </source>
</evidence>
<keyword evidence="12" id="KW-1185">Reference proteome</keyword>
<dbReference type="PANTHER" id="PTHR30266:SF2">
    <property type="entry name" value="LARGE-CONDUCTANCE MECHANOSENSITIVE CHANNEL"/>
    <property type="match status" value="1"/>
</dbReference>
<proteinExistence type="inferred from homology"/>
<dbReference type="GO" id="GO:0005886">
    <property type="term" value="C:plasma membrane"/>
    <property type="evidence" value="ECO:0007669"/>
    <property type="project" value="UniProtKB-SubCell"/>
</dbReference>
<comment type="similarity">
    <text evidence="2 10">Belongs to the MscL family.</text>
</comment>
<evidence type="ECO:0000256" key="2">
    <source>
        <dbReference type="ARBA" id="ARBA00007254"/>
    </source>
</evidence>
<protein>
    <recommendedName>
        <fullName evidence="10">Large-conductance mechanosensitive channel</fullName>
    </recommendedName>
</protein>
<name>H0QRH1_ARTG1</name>
<evidence type="ECO:0000256" key="9">
    <source>
        <dbReference type="ARBA" id="ARBA00023303"/>
    </source>
</evidence>
<dbReference type="PRINTS" id="PR01264">
    <property type="entry name" value="MECHCHANNEL"/>
</dbReference>
<dbReference type="Gene3D" id="1.10.1200.120">
    <property type="entry name" value="Large-conductance mechanosensitive channel, MscL, domain 1"/>
    <property type="match status" value="1"/>
</dbReference>
<sequence>MVGMLSGFKKFILKGNVIDLAVAVVIGSAFSAVVDALVKSVLMPLISLLVGEPNFDDFLAFGDVRFGVLLTAVVNFLLVASALYFVIVAPMNRLIEHRNRKLGIGQDTKKEAAEDPQIALLKEIRDALQEQNQAAK</sequence>
<dbReference type="HAMAP" id="MF_00115">
    <property type="entry name" value="MscL"/>
    <property type="match status" value="1"/>
</dbReference>
<evidence type="ECO:0000256" key="6">
    <source>
        <dbReference type="ARBA" id="ARBA00022989"/>
    </source>
</evidence>
<accession>H0QRH1</accession>
<evidence type="ECO:0000256" key="10">
    <source>
        <dbReference type="HAMAP-Rule" id="MF_00115"/>
    </source>
</evidence>
<keyword evidence="9 10" id="KW-0407">Ion channel</keyword>
<dbReference type="Proteomes" id="UP000003828">
    <property type="component" value="Unassembled WGS sequence"/>
</dbReference>
<comment type="caution">
    <text evidence="11">The sequence shown here is derived from an EMBL/GenBank/DDBJ whole genome shotgun (WGS) entry which is preliminary data.</text>
</comment>
<dbReference type="GO" id="GO:0008381">
    <property type="term" value="F:mechanosensitive monoatomic ion channel activity"/>
    <property type="evidence" value="ECO:0007669"/>
    <property type="project" value="UniProtKB-UniRule"/>
</dbReference>
<keyword evidence="6 10" id="KW-1133">Transmembrane helix</keyword>
<dbReference type="PANTHER" id="PTHR30266">
    <property type="entry name" value="MECHANOSENSITIVE CHANNEL MSCL"/>
    <property type="match status" value="1"/>
</dbReference>
<dbReference type="InterPro" id="IPR037673">
    <property type="entry name" value="MSC/AndL"/>
</dbReference>
<evidence type="ECO:0000256" key="4">
    <source>
        <dbReference type="ARBA" id="ARBA00022475"/>
    </source>
</evidence>
<dbReference type="NCBIfam" id="TIGR00220">
    <property type="entry name" value="mscL"/>
    <property type="match status" value="1"/>
</dbReference>
<dbReference type="Pfam" id="PF01741">
    <property type="entry name" value="MscL"/>
    <property type="match status" value="1"/>
</dbReference>
<keyword evidence="3 10" id="KW-0813">Transport</keyword>
<feature type="transmembrane region" description="Helical" evidence="10">
    <location>
        <begin position="20"/>
        <end position="46"/>
    </location>
</feature>
<reference evidence="11 12" key="1">
    <citation type="submission" date="2011-12" db="EMBL/GenBank/DDBJ databases">
        <title>Whole genome shotgun sequence of Arthrobacter globiformis NBRC 12137.</title>
        <authorList>
            <person name="Miyazawa S."/>
            <person name="Hosoyama A."/>
            <person name="Tsuchikane K."/>
            <person name="Katsumata H."/>
            <person name="Yamazaki S."/>
            <person name="Fujita N."/>
        </authorList>
    </citation>
    <scope>NUCLEOTIDE SEQUENCE [LARGE SCALE GENOMIC DNA]</scope>
    <source>
        <strain evidence="11 12">NBRC 12137</strain>
    </source>
</reference>
<dbReference type="InterPro" id="IPR019823">
    <property type="entry name" value="Mechanosensitive_channel_CS"/>
</dbReference>
<gene>
    <name evidence="10 11" type="primary">mscL</name>
    <name evidence="11" type="ORF">ARGLB_085_03300</name>
</gene>
<dbReference type="STRING" id="1077972.ARGLB_085_03300"/>
<dbReference type="InterPro" id="IPR001185">
    <property type="entry name" value="MS_channel"/>
</dbReference>
<keyword evidence="8 10" id="KW-0472">Membrane</keyword>
<evidence type="ECO:0000256" key="7">
    <source>
        <dbReference type="ARBA" id="ARBA00023065"/>
    </source>
</evidence>
<dbReference type="SUPFAM" id="SSF81330">
    <property type="entry name" value="Gated mechanosensitive channel"/>
    <property type="match status" value="1"/>
</dbReference>
<comment type="subunit">
    <text evidence="10">Homopentamer.</text>
</comment>
<evidence type="ECO:0000313" key="12">
    <source>
        <dbReference type="Proteomes" id="UP000003828"/>
    </source>
</evidence>
<evidence type="ECO:0000256" key="5">
    <source>
        <dbReference type="ARBA" id="ARBA00022692"/>
    </source>
</evidence>
<dbReference type="InterPro" id="IPR036019">
    <property type="entry name" value="MscL_channel"/>
</dbReference>